<accession>A0A0F9PIP7</accession>
<gene>
    <name evidence="2" type="ORF">LCGC14_1210790</name>
</gene>
<evidence type="ECO:0000313" key="2">
    <source>
        <dbReference type="EMBL" id="KKM93202.1"/>
    </source>
</evidence>
<name>A0A0F9PIP7_9ZZZZ</name>
<keyword evidence="1" id="KW-0812">Transmembrane</keyword>
<sequence>MISPLFLSIISLFGGLWLAIKGYRMREKLRRYEFENRTSGGVVQFESYEHSKSHAHKMRRAIFINNFGAFFFLVGLVATYFLVF</sequence>
<evidence type="ECO:0000256" key="1">
    <source>
        <dbReference type="SAM" id="Phobius"/>
    </source>
</evidence>
<organism evidence="2">
    <name type="scientific">marine sediment metagenome</name>
    <dbReference type="NCBI Taxonomy" id="412755"/>
    <lineage>
        <taxon>unclassified sequences</taxon>
        <taxon>metagenomes</taxon>
        <taxon>ecological metagenomes</taxon>
    </lineage>
</organism>
<comment type="caution">
    <text evidence="2">The sequence shown here is derived from an EMBL/GenBank/DDBJ whole genome shotgun (WGS) entry which is preliminary data.</text>
</comment>
<reference evidence="2" key="1">
    <citation type="journal article" date="2015" name="Nature">
        <title>Complex archaea that bridge the gap between prokaryotes and eukaryotes.</title>
        <authorList>
            <person name="Spang A."/>
            <person name="Saw J.H."/>
            <person name="Jorgensen S.L."/>
            <person name="Zaremba-Niedzwiedzka K."/>
            <person name="Martijn J."/>
            <person name="Lind A.E."/>
            <person name="van Eijk R."/>
            <person name="Schleper C."/>
            <person name="Guy L."/>
            <person name="Ettema T.J."/>
        </authorList>
    </citation>
    <scope>NUCLEOTIDE SEQUENCE</scope>
</reference>
<proteinExistence type="predicted"/>
<protein>
    <submittedName>
        <fullName evidence="2">Uncharacterized protein</fullName>
    </submittedName>
</protein>
<dbReference type="EMBL" id="LAZR01006298">
    <property type="protein sequence ID" value="KKM93202.1"/>
    <property type="molecule type" value="Genomic_DNA"/>
</dbReference>
<feature type="transmembrane region" description="Helical" evidence="1">
    <location>
        <begin position="62"/>
        <end position="83"/>
    </location>
</feature>
<dbReference type="AlphaFoldDB" id="A0A0F9PIP7"/>
<feature type="transmembrane region" description="Helical" evidence="1">
    <location>
        <begin position="6"/>
        <end position="23"/>
    </location>
</feature>
<keyword evidence="1" id="KW-0472">Membrane</keyword>
<keyword evidence="1" id="KW-1133">Transmembrane helix</keyword>